<dbReference type="SUPFAM" id="SSF48726">
    <property type="entry name" value="Immunoglobulin"/>
    <property type="match status" value="1"/>
</dbReference>
<evidence type="ECO:0000313" key="6">
    <source>
        <dbReference type="Proteomes" id="UP000472260"/>
    </source>
</evidence>
<dbReference type="SMART" id="SM00409">
    <property type="entry name" value="IG"/>
    <property type="match status" value="1"/>
</dbReference>
<keyword evidence="6" id="KW-1185">Reference proteome</keyword>
<feature type="domain" description="Immunoglobulin" evidence="4">
    <location>
        <begin position="14"/>
        <end position="115"/>
    </location>
</feature>
<comment type="subcellular location">
    <subcellularLocation>
        <location evidence="1">Membrane</location>
    </subcellularLocation>
</comment>
<dbReference type="PANTHER" id="PTHR11860">
    <property type="entry name" value="POLYMERIC-IMMUNOGLOBULIN RECEPTOR"/>
    <property type="match status" value="1"/>
</dbReference>
<accession>A0A671M827</accession>
<dbReference type="Pfam" id="PF07686">
    <property type="entry name" value="V-set"/>
    <property type="match status" value="1"/>
</dbReference>
<dbReference type="Gene3D" id="2.60.40.10">
    <property type="entry name" value="Immunoglobulins"/>
    <property type="match status" value="1"/>
</dbReference>
<keyword evidence="3" id="KW-0472">Membrane</keyword>
<reference evidence="5" key="1">
    <citation type="submission" date="2025-08" db="UniProtKB">
        <authorList>
            <consortium name="Ensembl"/>
        </authorList>
    </citation>
    <scope>IDENTIFICATION</scope>
</reference>
<sequence>VTTIVPLVQFQCDKTKIQATIGSTLTITCTYKTTQYRFNKKYWCAGDSRSSCEVLMDTDGFTHAAYRTRAQIIDRVSRGLIVYIRDLKLDDSGIYWVAIDKIYADIMTRIQVTVTKGKTLFSSLREERMCSTLGTELDTQTTLSCTNPLISISIVQTSLKTVSFSARPLMMSAARVANLFLCNYFSLQTRTVFISSHQTVSLTCTLSIFLHCILELLILTSQSCNAVVNHSKCQS</sequence>
<evidence type="ECO:0000256" key="2">
    <source>
        <dbReference type="ARBA" id="ARBA00022692"/>
    </source>
</evidence>
<dbReference type="GO" id="GO:0004888">
    <property type="term" value="F:transmembrane signaling receptor activity"/>
    <property type="evidence" value="ECO:0007669"/>
    <property type="project" value="TreeGrafter"/>
</dbReference>
<dbReference type="InterPro" id="IPR050671">
    <property type="entry name" value="CD300_family_receptors"/>
</dbReference>
<keyword evidence="2" id="KW-0812">Transmembrane</keyword>
<dbReference type="InterPro" id="IPR003599">
    <property type="entry name" value="Ig_sub"/>
</dbReference>
<reference evidence="5" key="2">
    <citation type="submission" date="2025-09" db="UniProtKB">
        <authorList>
            <consortium name="Ensembl"/>
        </authorList>
    </citation>
    <scope>IDENTIFICATION</scope>
</reference>
<dbReference type="InterPro" id="IPR013106">
    <property type="entry name" value="Ig_V-set"/>
</dbReference>
<evidence type="ECO:0000259" key="4">
    <source>
        <dbReference type="SMART" id="SM00409"/>
    </source>
</evidence>
<evidence type="ECO:0000256" key="1">
    <source>
        <dbReference type="ARBA" id="ARBA00004370"/>
    </source>
</evidence>
<dbReference type="Ensembl" id="ENSSANT00000029793.1">
    <property type="protein sequence ID" value="ENSSANP00000027970.1"/>
    <property type="gene ID" value="ENSSANG00000014382.1"/>
</dbReference>
<name>A0A671M827_9TELE</name>
<organism evidence="5 6">
    <name type="scientific">Sinocyclocheilus anshuiensis</name>
    <dbReference type="NCBI Taxonomy" id="1608454"/>
    <lineage>
        <taxon>Eukaryota</taxon>
        <taxon>Metazoa</taxon>
        <taxon>Chordata</taxon>
        <taxon>Craniata</taxon>
        <taxon>Vertebrata</taxon>
        <taxon>Euteleostomi</taxon>
        <taxon>Actinopterygii</taxon>
        <taxon>Neopterygii</taxon>
        <taxon>Teleostei</taxon>
        <taxon>Ostariophysi</taxon>
        <taxon>Cypriniformes</taxon>
        <taxon>Cyprinidae</taxon>
        <taxon>Cyprininae</taxon>
        <taxon>Sinocyclocheilus</taxon>
    </lineage>
</organism>
<dbReference type="InterPro" id="IPR013783">
    <property type="entry name" value="Ig-like_fold"/>
</dbReference>
<dbReference type="AlphaFoldDB" id="A0A671M827"/>
<dbReference type="PANTHER" id="PTHR11860:SF96">
    <property type="match status" value="1"/>
</dbReference>
<protein>
    <recommendedName>
        <fullName evidence="4">Immunoglobulin domain-containing protein</fullName>
    </recommendedName>
</protein>
<evidence type="ECO:0000313" key="5">
    <source>
        <dbReference type="Ensembl" id="ENSSANP00000027970.1"/>
    </source>
</evidence>
<dbReference type="GO" id="GO:0005886">
    <property type="term" value="C:plasma membrane"/>
    <property type="evidence" value="ECO:0007669"/>
    <property type="project" value="TreeGrafter"/>
</dbReference>
<dbReference type="InterPro" id="IPR036179">
    <property type="entry name" value="Ig-like_dom_sf"/>
</dbReference>
<dbReference type="Proteomes" id="UP000472260">
    <property type="component" value="Unassembled WGS sequence"/>
</dbReference>
<evidence type="ECO:0000256" key="3">
    <source>
        <dbReference type="ARBA" id="ARBA00023136"/>
    </source>
</evidence>
<proteinExistence type="predicted"/>